<sequence length="49" mass="5286">MADRSSVPITAELKVAMGNTVIASFAKPFLLKISTHRPAPQEMPPCCTE</sequence>
<organism evidence="1">
    <name type="scientific">gut metagenome</name>
    <dbReference type="NCBI Taxonomy" id="749906"/>
    <lineage>
        <taxon>unclassified sequences</taxon>
        <taxon>metagenomes</taxon>
        <taxon>organismal metagenomes</taxon>
    </lineage>
</organism>
<reference evidence="1" key="1">
    <citation type="journal article" date="2012" name="PLoS ONE">
        <title>Gene sets for utilization of primary and secondary nutrition supplies in the distal gut of endangered iberian lynx.</title>
        <authorList>
            <person name="Alcaide M."/>
            <person name="Messina E."/>
            <person name="Richter M."/>
            <person name="Bargiela R."/>
            <person name="Peplies J."/>
            <person name="Huws S.A."/>
            <person name="Newbold C.J."/>
            <person name="Golyshin P.N."/>
            <person name="Simon M.A."/>
            <person name="Lopez G."/>
            <person name="Yakimov M.M."/>
            <person name="Ferrer M."/>
        </authorList>
    </citation>
    <scope>NUCLEOTIDE SEQUENCE</scope>
</reference>
<dbReference type="EMBL" id="AMCI01004706">
    <property type="protein sequence ID" value="EJW97554.1"/>
    <property type="molecule type" value="Genomic_DNA"/>
</dbReference>
<name>J9GDX5_9ZZZZ</name>
<comment type="caution">
    <text evidence="1">The sequence shown here is derived from an EMBL/GenBank/DDBJ whole genome shotgun (WGS) entry which is preliminary data.</text>
</comment>
<proteinExistence type="predicted"/>
<dbReference type="AlphaFoldDB" id="J9GDX5"/>
<gene>
    <name evidence="1" type="ORF">EVA_14340</name>
</gene>
<evidence type="ECO:0000313" key="1">
    <source>
        <dbReference type="EMBL" id="EJW97554.1"/>
    </source>
</evidence>
<protein>
    <submittedName>
        <fullName evidence="1">Uncharacterized protein</fullName>
    </submittedName>
</protein>
<accession>J9GDX5</accession>